<keyword evidence="6" id="KW-0999">Mitochondrion inner membrane</keyword>
<dbReference type="AlphaFoldDB" id="G3V865"/>
<dbReference type="CTD" id="81894"/>
<evidence type="ECO:0000256" key="13">
    <source>
        <dbReference type="ARBA" id="ARBA00037402"/>
    </source>
</evidence>
<evidence type="ECO:0000256" key="3">
    <source>
        <dbReference type="ARBA" id="ARBA00022448"/>
    </source>
</evidence>
<keyword evidence="8" id="KW-0408">Iron</keyword>
<dbReference type="GO" id="GO:0005739">
    <property type="term" value="C:mitochondrion"/>
    <property type="evidence" value="ECO:0000266"/>
    <property type="project" value="RGD"/>
</dbReference>
<dbReference type="GeneTree" id="ENSGT00940000157049"/>
<sequence length="399" mass="42884">MELEGRSAGGVAGGPAAGPGRSPGESALLDGWLQRGVGRGAGGGEAGAYQTPVRLDPESGPEYEALPAGATVTTHMVAGAVAGILEHCVMYPIDCVKTRMQSLQPDPAARYRNVLEALWRIIRTEGLWRPMRGLNVTATGAGPAHALYFACYEKLKKTLSDVIHPGGNSHIANGIEPPRAGPHFPNSLGLAAVSASQPRMVWSGSLGLGAAGCVATLLHDAAMNPAEVVKQRMQMYNSPYHRVTDCVRAVWQNEGAGAFYRSYTTQLTMNVPFQAIHFMTYEFLQEHFNPQRRYNPSSHVLCGACAGAVAAAATTPLDVCKTLLNTQESLALSSNITGHITGMANAFRTVYQVGGVTAYFRGVQARVIYQIPSTAIAWSVYEFFKYLITKRQEEWRAGK</sequence>
<evidence type="ECO:0000256" key="6">
    <source>
        <dbReference type="ARBA" id="ARBA00022792"/>
    </source>
</evidence>
<dbReference type="FunFam" id="1.50.40.10:FF:000196">
    <property type="entry name" value="mitoferrin"/>
    <property type="match status" value="1"/>
</dbReference>
<accession>G3V865</accession>
<dbReference type="GO" id="GO:0005743">
    <property type="term" value="C:mitochondrial inner membrane"/>
    <property type="evidence" value="ECO:0007669"/>
    <property type="project" value="UniProtKB-SubCell"/>
</dbReference>
<dbReference type="PhosphoSitePlus" id="G3V865"/>
<reference evidence="17" key="3">
    <citation type="submission" date="2025-09" db="UniProtKB">
        <authorList>
            <consortium name="Ensembl"/>
        </authorList>
    </citation>
    <scope>IDENTIFICATION</scope>
    <source>
        <strain evidence="17">Brown Norway</strain>
    </source>
</reference>
<feature type="compositionally biased region" description="Gly residues" evidence="16">
    <location>
        <begin position="7"/>
        <end position="17"/>
    </location>
</feature>
<dbReference type="STRING" id="10116.ENSRNOP00000022633"/>
<dbReference type="PANTHER" id="PTHR45758:SF20">
    <property type="entry name" value="MITOFERRIN-2"/>
    <property type="match status" value="1"/>
</dbReference>
<evidence type="ECO:0000313" key="19">
    <source>
        <dbReference type="RGD" id="1584155"/>
    </source>
</evidence>
<evidence type="ECO:0000256" key="8">
    <source>
        <dbReference type="ARBA" id="ARBA00023004"/>
    </source>
</evidence>
<evidence type="ECO:0000256" key="11">
    <source>
        <dbReference type="ARBA" id="ARBA00023136"/>
    </source>
</evidence>
<dbReference type="VEuPathDB" id="HostDB:ENSRNOG00000016751"/>
<dbReference type="FunCoup" id="G3V865">
    <property type="interactions" value="4370"/>
</dbReference>
<dbReference type="OMA" id="WRPMRGM"/>
<evidence type="ECO:0000256" key="16">
    <source>
        <dbReference type="SAM" id="MobiDB-lite"/>
    </source>
</evidence>
<feature type="compositionally biased region" description="Low complexity" evidence="16">
    <location>
        <begin position="18"/>
        <end position="27"/>
    </location>
</feature>
<evidence type="ECO:0000256" key="1">
    <source>
        <dbReference type="ARBA" id="ARBA00004448"/>
    </source>
</evidence>
<proteinExistence type="inferred from homology"/>
<dbReference type="InParanoid" id="G3V865"/>
<dbReference type="AGR" id="RGD:1584155"/>
<organism evidence="17 18">
    <name type="scientific">Rattus norvegicus</name>
    <name type="common">Rat</name>
    <dbReference type="NCBI Taxonomy" id="10116"/>
    <lineage>
        <taxon>Eukaryota</taxon>
        <taxon>Metazoa</taxon>
        <taxon>Chordata</taxon>
        <taxon>Craniata</taxon>
        <taxon>Vertebrata</taxon>
        <taxon>Euteleostomi</taxon>
        <taxon>Mammalia</taxon>
        <taxon>Eutheria</taxon>
        <taxon>Euarchontoglires</taxon>
        <taxon>Glires</taxon>
        <taxon>Rodentia</taxon>
        <taxon>Myomorpha</taxon>
        <taxon>Muroidea</taxon>
        <taxon>Muridae</taxon>
        <taxon>Murinae</taxon>
        <taxon>Rattus</taxon>
    </lineage>
</organism>
<comment type="function">
    <text evidence="13">Mitochondrial iron transporter that mediates iron uptake. Probably required for heme synthesis of hemoproteins and Fe-S cluster assembly in non-erythroid cells.</text>
</comment>
<dbReference type="GeneID" id="688811"/>
<dbReference type="Gene3D" id="1.50.40.10">
    <property type="entry name" value="Mitochondrial carrier domain"/>
    <property type="match status" value="2"/>
</dbReference>
<keyword evidence="7" id="KW-1133">Transmembrane helix</keyword>
<comment type="similarity">
    <text evidence="2 15">Belongs to the mitochondrial carrier (TC 2.A.29) family.</text>
</comment>
<gene>
    <name evidence="17 19" type="primary">Slc25a28</name>
</gene>
<evidence type="ECO:0000256" key="10">
    <source>
        <dbReference type="ARBA" id="ARBA00023128"/>
    </source>
</evidence>
<dbReference type="InterPro" id="IPR018108">
    <property type="entry name" value="MCP_transmembrane"/>
</dbReference>
<dbReference type="PANTHER" id="PTHR45758">
    <property type="entry name" value="MITOFERRIN-1-RELATED"/>
    <property type="match status" value="1"/>
</dbReference>
<keyword evidence="5 14" id="KW-0812">Transmembrane</keyword>
<keyword evidence="11 14" id="KW-0472">Membrane</keyword>
<evidence type="ECO:0000313" key="17">
    <source>
        <dbReference type="Ensembl" id="ENSRNOP00000022633.3"/>
    </source>
</evidence>
<dbReference type="eggNOG" id="KOG0760">
    <property type="taxonomic scope" value="Eukaryota"/>
</dbReference>
<evidence type="ECO:0000313" key="18">
    <source>
        <dbReference type="Proteomes" id="UP000002494"/>
    </source>
</evidence>
<dbReference type="Ensembl" id="ENSRNOT00000022633.7">
    <property type="protein sequence ID" value="ENSRNOP00000022633.3"/>
    <property type="gene ID" value="ENSRNOG00000016751.7"/>
</dbReference>
<dbReference type="GO" id="GO:0031966">
    <property type="term" value="C:mitochondrial membrane"/>
    <property type="evidence" value="ECO:0000318"/>
    <property type="project" value="GO_Central"/>
</dbReference>
<name>G3V865_RAT</name>
<dbReference type="GO" id="GO:0048250">
    <property type="term" value="P:iron import into the mitochondrion"/>
    <property type="evidence" value="ECO:0000318"/>
    <property type="project" value="GO_Central"/>
</dbReference>
<dbReference type="FunFam" id="1.50.40.10:FF:000114">
    <property type="entry name" value="Solute carrier family 25 member 37"/>
    <property type="match status" value="1"/>
</dbReference>
<evidence type="ECO:0000256" key="12">
    <source>
        <dbReference type="ARBA" id="ARBA00036243"/>
    </source>
</evidence>
<evidence type="ECO:0000256" key="7">
    <source>
        <dbReference type="ARBA" id="ARBA00022989"/>
    </source>
</evidence>
<evidence type="ECO:0000256" key="9">
    <source>
        <dbReference type="ARBA" id="ARBA00023065"/>
    </source>
</evidence>
<dbReference type="InterPro" id="IPR023395">
    <property type="entry name" value="MCP_dom_sf"/>
</dbReference>
<feature type="repeat" description="Solcar" evidence="14">
    <location>
        <begin position="298"/>
        <end position="387"/>
    </location>
</feature>
<evidence type="ECO:0000256" key="14">
    <source>
        <dbReference type="PROSITE-ProRule" id="PRU00282"/>
    </source>
</evidence>
<feature type="repeat" description="Solcar" evidence="14">
    <location>
        <begin position="70"/>
        <end position="158"/>
    </location>
</feature>
<evidence type="ECO:0000256" key="5">
    <source>
        <dbReference type="ARBA" id="ARBA00022692"/>
    </source>
</evidence>
<dbReference type="SUPFAM" id="SSF103506">
    <property type="entry name" value="Mitochondrial carrier"/>
    <property type="match status" value="1"/>
</dbReference>
<feature type="repeat" description="Solcar" evidence="14">
    <location>
        <begin position="203"/>
        <end position="287"/>
    </location>
</feature>
<dbReference type="RefSeq" id="XP_006231629.1">
    <property type="nucleotide sequence ID" value="XM_006231567.3"/>
</dbReference>
<keyword evidence="9" id="KW-0406">Ion transport</keyword>
<evidence type="ECO:0000256" key="4">
    <source>
        <dbReference type="ARBA" id="ARBA00022496"/>
    </source>
</evidence>
<keyword evidence="18" id="KW-1185">Reference proteome</keyword>
<dbReference type="GO" id="GO:0015093">
    <property type="term" value="F:ferrous iron transmembrane transporter activity"/>
    <property type="evidence" value="ECO:0000266"/>
    <property type="project" value="RGD"/>
</dbReference>
<dbReference type="Proteomes" id="UP000002494">
    <property type="component" value="Chromosome 1"/>
</dbReference>
<feature type="region of interest" description="Disordered" evidence="16">
    <location>
        <begin position="1"/>
        <end position="28"/>
    </location>
</feature>
<dbReference type="Bgee" id="ENSRNOG00000016751">
    <property type="expression patterns" value="Expressed in pancreas and 19 other cell types or tissues"/>
</dbReference>
<dbReference type="PaxDb" id="10116-ENSRNOP00000022633"/>
<reference evidence="17" key="2">
    <citation type="submission" date="2025-08" db="UniProtKB">
        <authorList>
            <consortium name="Ensembl"/>
        </authorList>
    </citation>
    <scope>IDENTIFICATION</scope>
    <source>
        <strain evidence="17">Brown Norway</strain>
    </source>
</reference>
<keyword evidence="3 15" id="KW-0813">Transport</keyword>
<evidence type="ECO:0000256" key="15">
    <source>
        <dbReference type="RuleBase" id="RU000488"/>
    </source>
</evidence>
<protein>
    <submittedName>
        <fullName evidence="17">Solute carrier family 25 member 28</fullName>
    </submittedName>
</protein>
<dbReference type="RGD" id="1584155">
    <property type="gene designation" value="Slc25a28"/>
</dbReference>
<dbReference type="PROSITE" id="PS50920">
    <property type="entry name" value="SOLCAR"/>
    <property type="match status" value="3"/>
</dbReference>
<comment type="catalytic activity">
    <reaction evidence="12">
        <text>Fe(2+)(in) = Fe(2+)(out)</text>
        <dbReference type="Rhea" id="RHEA:28486"/>
        <dbReference type="ChEBI" id="CHEBI:29033"/>
    </reaction>
</comment>
<dbReference type="Pfam" id="PF00153">
    <property type="entry name" value="Mito_carr"/>
    <property type="match status" value="3"/>
</dbReference>
<dbReference type="HOGENOM" id="CLU_015166_3_1_1"/>
<evidence type="ECO:0000256" key="2">
    <source>
        <dbReference type="ARBA" id="ARBA00006375"/>
    </source>
</evidence>
<keyword evidence="4" id="KW-0410">Iron transport</keyword>
<comment type="subcellular location">
    <subcellularLocation>
        <location evidence="1">Mitochondrion inner membrane</location>
        <topology evidence="1">Multi-pass membrane protein</topology>
    </subcellularLocation>
</comment>
<keyword evidence="10" id="KW-0496">Mitochondrion</keyword>
<dbReference type="OrthoDB" id="43906at2759"/>
<reference evidence="17" key="1">
    <citation type="submission" date="2024-01" db="EMBL/GenBank/DDBJ databases">
        <title>GRCr8: a new rat reference genome assembly contstructed from accurate long reads and long range scaffolding.</title>
        <authorList>
            <person name="Doris P.A."/>
            <person name="Kalbfleisch T."/>
            <person name="Li K."/>
            <person name="Howe K."/>
            <person name="Wood J."/>
        </authorList>
    </citation>
    <scope>NUCLEOTIDE SEQUENCE [LARGE SCALE GENOMIC DNA]</scope>
    <source>
        <strain evidence="17">Brown Norway</strain>
    </source>
</reference>